<keyword evidence="1" id="KW-0378">Hydrolase</keyword>
<dbReference type="SUPFAM" id="SSF56784">
    <property type="entry name" value="HAD-like"/>
    <property type="match status" value="1"/>
</dbReference>
<dbReference type="Proteomes" id="UP000236509">
    <property type="component" value="Unassembled WGS sequence"/>
</dbReference>
<reference evidence="1 2" key="1">
    <citation type="submission" date="2015-04" db="EMBL/GenBank/DDBJ databases">
        <authorList>
            <person name="Cao L."/>
            <person name="Gao C.H."/>
        </authorList>
    </citation>
    <scope>NUCLEOTIDE SEQUENCE [LARGE SCALE GENOMIC DNA]</scope>
    <source>
        <strain evidence="1 2">SH3</strain>
    </source>
</reference>
<dbReference type="PANTHER" id="PTHR43434">
    <property type="entry name" value="PHOSPHOGLYCOLATE PHOSPHATASE"/>
    <property type="match status" value="1"/>
</dbReference>
<dbReference type="AlphaFoldDB" id="A0A7U7JVE0"/>
<dbReference type="GO" id="GO:0008967">
    <property type="term" value="F:phosphoglycolate phosphatase activity"/>
    <property type="evidence" value="ECO:0007669"/>
    <property type="project" value="TreeGrafter"/>
</dbReference>
<name>A0A7U7JVE0_9STAP</name>
<dbReference type="EMBL" id="CVOU01000020">
    <property type="protein sequence ID" value="CRI28993.1"/>
    <property type="molecule type" value="Genomic_DNA"/>
</dbReference>
<dbReference type="Pfam" id="PF13242">
    <property type="entry name" value="Hydrolase_like"/>
    <property type="match status" value="1"/>
</dbReference>
<dbReference type="InterPro" id="IPR036412">
    <property type="entry name" value="HAD-like_sf"/>
</dbReference>
<organism evidence="1 2">
    <name type="scientific">Staphylococcus argenteus</name>
    <dbReference type="NCBI Taxonomy" id="985002"/>
    <lineage>
        <taxon>Bacteria</taxon>
        <taxon>Bacillati</taxon>
        <taxon>Bacillota</taxon>
        <taxon>Bacilli</taxon>
        <taxon>Bacillales</taxon>
        <taxon>Staphylococcaceae</taxon>
        <taxon>Staphylococcus</taxon>
    </lineage>
</organism>
<dbReference type="InterPro" id="IPR023214">
    <property type="entry name" value="HAD_sf"/>
</dbReference>
<evidence type="ECO:0000313" key="1">
    <source>
        <dbReference type="EMBL" id="CRI28993.1"/>
    </source>
</evidence>
<dbReference type="SFLD" id="SFLDG01129">
    <property type="entry name" value="C1.5:_HAD__Beta-PGM__Phosphata"/>
    <property type="match status" value="1"/>
</dbReference>
<dbReference type="SFLD" id="SFLDS00003">
    <property type="entry name" value="Haloacid_Dehalogenase"/>
    <property type="match status" value="1"/>
</dbReference>
<sequence>MKKILFDVDGVFLSEERCFDVSALTVYELLMDKQFLGLHSHIDWETINDNNIQEIRKKVFQDDKVLNKLKSLGLNSNWDMLFIVFSLHLIDVLKKLSHEDVISFLYFNEPVELKLSRIKEQLKEPFILNEELPLNFLNHVKDGKNNIYAALENFAKSQLQISDASLFNLKGALWTLAQEVYQEWYLGSKLFEEVEKKTARTTFKSGYIYQEIILRPVEEIKSLLNDLREAGYELGIATGRPYTETVVPFESLGLLKYFKANHIATASDVLEAENMFVHAQPLGKPNPFSYIAALYGNEQDKYESYINNQDNIVNKSDVFIVGDSLADLLSAQKIGATFIATLTGLKGKDAAEELKSHHADYIIDHLGEIKNVLKDM</sequence>
<dbReference type="RefSeq" id="WP_031787592.1">
    <property type="nucleotide sequence ID" value="NZ_AP018562.1"/>
</dbReference>
<keyword evidence="2" id="KW-1185">Reference proteome</keyword>
<dbReference type="PANTHER" id="PTHR43434:SF1">
    <property type="entry name" value="PHOSPHOGLYCOLATE PHOSPHATASE"/>
    <property type="match status" value="1"/>
</dbReference>
<dbReference type="GO" id="GO:0006281">
    <property type="term" value="P:DNA repair"/>
    <property type="evidence" value="ECO:0007669"/>
    <property type="project" value="TreeGrafter"/>
</dbReference>
<comment type="caution">
    <text evidence="1">The sequence shown here is derived from an EMBL/GenBank/DDBJ whole genome shotgun (WGS) entry which is preliminary data.</text>
</comment>
<dbReference type="Gene3D" id="3.40.50.1000">
    <property type="entry name" value="HAD superfamily/HAD-like"/>
    <property type="match status" value="1"/>
</dbReference>
<protein>
    <submittedName>
        <fullName evidence="1">Haloacid dehalogenase-like hydrolase</fullName>
    </submittedName>
</protein>
<gene>
    <name evidence="1" type="ORF">BN1326_80256</name>
</gene>
<accession>A0A7U7JVE0</accession>
<evidence type="ECO:0000313" key="2">
    <source>
        <dbReference type="Proteomes" id="UP000236509"/>
    </source>
</evidence>
<proteinExistence type="predicted"/>
<dbReference type="InterPro" id="IPR050155">
    <property type="entry name" value="HAD-like_hydrolase_sf"/>
</dbReference>